<dbReference type="Pfam" id="PF12770">
    <property type="entry name" value="CHAT"/>
    <property type="match status" value="1"/>
</dbReference>
<dbReference type="SMART" id="SM00028">
    <property type="entry name" value="TPR"/>
    <property type="match status" value="8"/>
</dbReference>
<protein>
    <recommendedName>
        <fullName evidence="2">CHAT domain-containing protein</fullName>
    </recommendedName>
</protein>
<keyword evidence="1" id="KW-0802">TPR repeat</keyword>
<evidence type="ECO:0000259" key="2">
    <source>
        <dbReference type="Pfam" id="PF12770"/>
    </source>
</evidence>
<dbReference type="PANTHER" id="PTHR10098">
    <property type="entry name" value="RAPSYN-RELATED"/>
    <property type="match status" value="1"/>
</dbReference>
<dbReference type="AlphaFoldDB" id="A0A1Z4KSF7"/>
<evidence type="ECO:0000256" key="1">
    <source>
        <dbReference type="PROSITE-ProRule" id="PRU00339"/>
    </source>
</evidence>
<name>A0A1Z4KSF7_ANAVA</name>
<dbReference type="EMBL" id="AP018216">
    <property type="protein sequence ID" value="BAY71936.1"/>
    <property type="molecule type" value="Genomic_DNA"/>
</dbReference>
<dbReference type="PANTHER" id="PTHR10098:SF108">
    <property type="entry name" value="TETRATRICOPEPTIDE REPEAT PROTEIN 28"/>
    <property type="match status" value="1"/>
</dbReference>
<accession>A0A1Z4KSF7</accession>
<organism evidence="3 4">
    <name type="scientific">Trichormus variabilis NIES-23</name>
    <dbReference type="NCBI Taxonomy" id="1973479"/>
    <lineage>
        <taxon>Bacteria</taxon>
        <taxon>Bacillati</taxon>
        <taxon>Cyanobacteriota</taxon>
        <taxon>Cyanophyceae</taxon>
        <taxon>Nostocales</taxon>
        <taxon>Nostocaceae</taxon>
        <taxon>Trichormus</taxon>
    </lineage>
</organism>
<feature type="domain" description="CHAT" evidence="2">
    <location>
        <begin position="697"/>
        <end position="1036"/>
    </location>
</feature>
<dbReference type="Proteomes" id="UP000217507">
    <property type="component" value="Chromosome"/>
</dbReference>
<dbReference type="SUPFAM" id="SSF48452">
    <property type="entry name" value="TPR-like"/>
    <property type="match status" value="2"/>
</dbReference>
<proteinExistence type="predicted"/>
<sequence length="1040" mass="117858">MNEQRLQAYYQLIQTLLDCPSGEEPEILAANTELLDADFVQVVGLAAEHFAQQGEENRAEWLRNLAAYLTTPETPAISEADIETYLPFILEVLRTTADSNGDAQVIYPLLRANTDKLDRIFAELLRRWATNTLEKAKPDRATFIAATIGNFSNLINDFPLGSKANNMEIGIAGYEIALTIYTRTDFPEQWATTQNNLGNAYLYRILGNRGENLEAAIAAYSAALEVRTRTDFPVDWAMTQNNLGNAHLYRILGNKGENLEAAIAAYSAALEVRTRTDFPVDWAMTQNNLATAYLYRILGNRGENLENAIAAFSAALEVYTRTDFPKQWAGTQNNLGEAYRNRILGNKGENLEKAIAAYSAALEVYTRTDFPEQWAGTQNNLGNAYSERILGNRGENLEAAIAAYSAALEVRTRTDFPEQWATTQNNLGTAYSERILGNRGENLEAAIAAYSAALEVYTRTDFPVDWAMTQNNLGNAYGNRILGNRGENLEAAIAAYSAALEVYTRTDFPQNHAETLLNLGILYQEEKQFNLAYDTFAQAIPTVEALRGEINAGDNLGEEGKRKQAEEWNKLYRRMIEVCLALGKDTEAIEYIERSKTRYLVELLSKADSINLENLPEIDSNIRFAEIKNLLDDETVIIQWYIFTDCFRAFIISKNHQPIIWQSASEDLDNLKNWTDNYLQIYGEDKQKWRYQLNEQLTQLTQTLHLNQIISLIPSQYKKLIVIPHRYLHLFPLHAVPLANNNSSQPEYLFDRFPHGVSYAPSNQLLRFTQRRVRRLANLELNPFSNLFAIQNPTNDLAFTDIEVETIAADFQPQQVLKHHQATKAALTATPTDETLSNSQWLHFSCHGYFNFRFPLKSGLQLADAVTSTIPSTINSSRYLRIDNEKAIDLDKCLTLEDIFQLNLNNCRLVCLSACETGFIDYTNNSDEYIGLASGFMRAGGTNIISSLWAVSDFHTALLMIKFYENLPLYQYNVSLALNHTQTWLRRATQSQIIDWVQSKTNMQNTQQQKIIGFLQQYKPEQQPFKRPEFWAAFSAISPV</sequence>
<reference evidence="3 4" key="1">
    <citation type="submission" date="2017-06" db="EMBL/GenBank/DDBJ databases">
        <title>Genome sequencing of cyanobaciteial culture collection at National Institute for Environmental Studies (NIES).</title>
        <authorList>
            <person name="Hirose Y."/>
            <person name="Shimura Y."/>
            <person name="Fujisawa T."/>
            <person name="Nakamura Y."/>
            <person name="Kawachi M."/>
        </authorList>
    </citation>
    <scope>NUCLEOTIDE SEQUENCE [LARGE SCALE GENOMIC DNA]</scope>
    <source>
        <strain evidence="3 4">NIES-23</strain>
    </source>
</reference>
<dbReference type="InterPro" id="IPR011990">
    <property type="entry name" value="TPR-like_helical_dom_sf"/>
</dbReference>
<dbReference type="InterPro" id="IPR024983">
    <property type="entry name" value="CHAT_dom"/>
</dbReference>
<dbReference type="Gene3D" id="1.25.40.10">
    <property type="entry name" value="Tetratricopeptide repeat domain"/>
    <property type="match status" value="3"/>
</dbReference>
<dbReference type="InterPro" id="IPR019734">
    <property type="entry name" value="TPR_rpt"/>
</dbReference>
<gene>
    <name evidence="3" type="ORF">NIES23_47600</name>
</gene>
<evidence type="ECO:0000313" key="4">
    <source>
        <dbReference type="Proteomes" id="UP000217507"/>
    </source>
</evidence>
<dbReference type="PROSITE" id="PS50005">
    <property type="entry name" value="TPR"/>
    <property type="match status" value="1"/>
</dbReference>
<evidence type="ECO:0000313" key="3">
    <source>
        <dbReference type="EMBL" id="BAY71936.1"/>
    </source>
</evidence>
<feature type="repeat" description="TPR" evidence="1">
    <location>
        <begin position="513"/>
        <end position="546"/>
    </location>
</feature>